<gene>
    <name evidence="7" type="ORF">ACFQ2X_01315</name>
</gene>
<comment type="similarity">
    <text evidence="2">Belongs to the glycosyltransferase 28 family.</text>
</comment>
<dbReference type="SUPFAM" id="SSF53756">
    <property type="entry name" value="UDP-Glycosyltransferase/glycogen phosphorylase"/>
    <property type="match status" value="1"/>
</dbReference>
<accession>A0ABW3U3T8</accession>
<dbReference type="InterPro" id="IPR007235">
    <property type="entry name" value="Glyco_trans_28_C"/>
</dbReference>
<evidence type="ECO:0000256" key="1">
    <source>
        <dbReference type="ARBA" id="ARBA00004240"/>
    </source>
</evidence>
<evidence type="ECO:0000256" key="4">
    <source>
        <dbReference type="ARBA" id="ARBA00022679"/>
    </source>
</evidence>
<evidence type="ECO:0000256" key="3">
    <source>
        <dbReference type="ARBA" id="ARBA00022676"/>
    </source>
</evidence>
<evidence type="ECO:0000256" key="5">
    <source>
        <dbReference type="ARBA" id="ARBA00022824"/>
    </source>
</evidence>
<dbReference type="Gene3D" id="3.40.50.2000">
    <property type="entry name" value="Glycogen Phosphorylase B"/>
    <property type="match status" value="1"/>
</dbReference>
<keyword evidence="3" id="KW-0328">Glycosyltransferase</keyword>
<evidence type="ECO:0000256" key="2">
    <source>
        <dbReference type="ARBA" id="ARBA00006962"/>
    </source>
</evidence>
<dbReference type="Proteomes" id="UP001597264">
    <property type="component" value="Unassembled WGS sequence"/>
</dbReference>
<dbReference type="RefSeq" id="WP_230438021.1">
    <property type="nucleotide sequence ID" value="NZ_CP087715.1"/>
</dbReference>
<evidence type="ECO:0000313" key="8">
    <source>
        <dbReference type="Proteomes" id="UP001597264"/>
    </source>
</evidence>
<dbReference type="Pfam" id="PF04101">
    <property type="entry name" value="Glyco_tran_28_C"/>
    <property type="match status" value="1"/>
</dbReference>
<keyword evidence="4" id="KW-0808">Transferase</keyword>
<keyword evidence="8" id="KW-1185">Reference proteome</keyword>
<feature type="domain" description="Glycosyl transferase family 28 C-terminal" evidence="6">
    <location>
        <begin position="1"/>
        <end position="109"/>
    </location>
</feature>
<organism evidence="7 8">
    <name type="scientific">Microbulbifer celer</name>
    <dbReference type="NCBI Taxonomy" id="435905"/>
    <lineage>
        <taxon>Bacteria</taxon>
        <taxon>Pseudomonadati</taxon>
        <taxon>Pseudomonadota</taxon>
        <taxon>Gammaproteobacteria</taxon>
        <taxon>Cellvibrionales</taxon>
        <taxon>Microbulbiferaceae</taxon>
        <taxon>Microbulbifer</taxon>
    </lineage>
</organism>
<comment type="caution">
    <text evidence="7">The sequence shown here is derived from an EMBL/GenBank/DDBJ whole genome shotgun (WGS) entry which is preliminary data.</text>
</comment>
<name>A0ABW3U3T8_9GAMM</name>
<sequence length="157" mass="17597">MIFLTVGTQFGFNRLVAAVDKWASNNLGVEVFAQVGSGTYIPKNFGWCRYLHPVDFEKNMTSAELIVSHAGMGTIIDSLVMAKPCLVFPRRADLNEHRNDHQVATCNKLSEFDGCRIAWDEIDLFRYLDNPWGIVSSTLSVHAPEELLLAIDDFICS</sequence>
<dbReference type="PANTHER" id="PTHR12867:SF6">
    <property type="entry name" value="N-ACETYLGLUCOSAMINYLDIPHOSPHODOLICHOL N-ACETYLGLUCOSAMINYLTRANSFERASE"/>
    <property type="match status" value="1"/>
</dbReference>
<reference evidence="8" key="1">
    <citation type="journal article" date="2019" name="Int. J. Syst. Evol. Microbiol.">
        <title>The Global Catalogue of Microorganisms (GCM) 10K type strain sequencing project: providing services to taxonomists for standard genome sequencing and annotation.</title>
        <authorList>
            <consortium name="The Broad Institute Genomics Platform"/>
            <consortium name="The Broad Institute Genome Sequencing Center for Infectious Disease"/>
            <person name="Wu L."/>
            <person name="Ma J."/>
        </authorList>
    </citation>
    <scope>NUCLEOTIDE SEQUENCE [LARGE SCALE GENOMIC DNA]</scope>
    <source>
        <strain evidence="8">CCUG 54356</strain>
    </source>
</reference>
<dbReference type="EMBL" id="JBHTLR010000004">
    <property type="protein sequence ID" value="MFD1215225.1"/>
    <property type="molecule type" value="Genomic_DNA"/>
</dbReference>
<protein>
    <submittedName>
        <fullName evidence="7">Glycosyltransferase</fullName>
    </submittedName>
</protein>
<evidence type="ECO:0000259" key="6">
    <source>
        <dbReference type="Pfam" id="PF04101"/>
    </source>
</evidence>
<dbReference type="InterPro" id="IPR039042">
    <property type="entry name" value="Alg13-like"/>
</dbReference>
<evidence type="ECO:0000313" key="7">
    <source>
        <dbReference type="EMBL" id="MFD1215225.1"/>
    </source>
</evidence>
<keyword evidence="5" id="KW-0256">Endoplasmic reticulum</keyword>
<comment type="subcellular location">
    <subcellularLocation>
        <location evidence="1">Endoplasmic reticulum</location>
    </subcellularLocation>
</comment>
<proteinExistence type="inferred from homology"/>
<dbReference type="PANTHER" id="PTHR12867">
    <property type="entry name" value="GLYCOSYL TRANSFERASE-RELATED"/>
    <property type="match status" value="1"/>
</dbReference>